<evidence type="ECO:0000256" key="3">
    <source>
        <dbReference type="ARBA" id="ARBA00012759"/>
    </source>
</evidence>
<dbReference type="SUPFAM" id="SSF54001">
    <property type="entry name" value="Cysteine proteinases"/>
    <property type="match status" value="1"/>
</dbReference>
<keyword evidence="4" id="KW-0645">Protease</keyword>
<evidence type="ECO:0000256" key="7">
    <source>
        <dbReference type="ARBA" id="ARBA00022801"/>
    </source>
</evidence>
<dbReference type="InterPro" id="IPR028889">
    <property type="entry name" value="USP"/>
</dbReference>
<dbReference type="GO" id="GO:0008270">
    <property type="term" value="F:zinc ion binding"/>
    <property type="evidence" value="ECO:0007669"/>
    <property type="project" value="UniProtKB-KW"/>
</dbReference>
<evidence type="ECO:0000259" key="12">
    <source>
        <dbReference type="PROSITE" id="PS50271"/>
    </source>
</evidence>
<feature type="compositionally biased region" description="Basic and acidic residues" evidence="10">
    <location>
        <begin position="1"/>
        <end position="11"/>
    </location>
</feature>
<keyword evidence="8" id="KW-0862">Zinc</keyword>
<dbReference type="PROSITE" id="PS50235">
    <property type="entry name" value="USP_3"/>
    <property type="match status" value="1"/>
</dbReference>
<dbReference type="PANTHER" id="PTHR24006">
    <property type="entry name" value="UBIQUITIN CARBOXYL-TERMINAL HYDROLASE"/>
    <property type="match status" value="1"/>
</dbReference>
<feature type="compositionally biased region" description="Polar residues" evidence="10">
    <location>
        <begin position="638"/>
        <end position="663"/>
    </location>
</feature>
<evidence type="ECO:0000256" key="8">
    <source>
        <dbReference type="ARBA" id="ARBA00022833"/>
    </source>
</evidence>
<dbReference type="GO" id="GO:0006508">
    <property type="term" value="P:proteolysis"/>
    <property type="evidence" value="ECO:0007669"/>
    <property type="project" value="UniProtKB-KW"/>
</dbReference>
<organism evidence="13 14">
    <name type="scientific">Drosophila lebanonensis</name>
    <name type="common">Fruit fly</name>
    <name type="synonym">Scaptodrosophila lebanonensis</name>
    <dbReference type="NCBI Taxonomy" id="7225"/>
    <lineage>
        <taxon>Eukaryota</taxon>
        <taxon>Metazoa</taxon>
        <taxon>Ecdysozoa</taxon>
        <taxon>Arthropoda</taxon>
        <taxon>Hexapoda</taxon>
        <taxon>Insecta</taxon>
        <taxon>Pterygota</taxon>
        <taxon>Neoptera</taxon>
        <taxon>Endopterygota</taxon>
        <taxon>Diptera</taxon>
        <taxon>Brachycera</taxon>
        <taxon>Muscomorpha</taxon>
        <taxon>Ephydroidea</taxon>
        <taxon>Drosophilidae</taxon>
        <taxon>Scaptodrosophila</taxon>
    </lineage>
</organism>
<dbReference type="GO" id="GO:0004843">
    <property type="term" value="F:cysteine-type deubiquitinase activity"/>
    <property type="evidence" value="ECO:0007669"/>
    <property type="project" value="UniProtKB-EC"/>
</dbReference>
<dbReference type="InterPro" id="IPR038765">
    <property type="entry name" value="Papain-like_cys_pep_sf"/>
</dbReference>
<feature type="region of interest" description="Disordered" evidence="10">
    <location>
        <begin position="725"/>
        <end position="749"/>
    </location>
</feature>
<feature type="compositionally biased region" description="Low complexity" evidence="10">
    <location>
        <begin position="696"/>
        <end position="711"/>
    </location>
</feature>
<dbReference type="Pfam" id="PF02148">
    <property type="entry name" value="zf-UBP"/>
    <property type="match status" value="1"/>
</dbReference>
<feature type="domain" description="USP" evidence="11">
    <location>
        <begin position="263"/>
        <end position="1064"/>
    </location>
</feature>
<evidence type="ECO:0000313" key="15">
    <source>
        <dbReference type="RefSeq" id="XP_030382227.1"/>
    </source>
</evidence>
<name>A0A6J2U0J7_DROLE</name>
<feature type="region of interest" description="Disordered" evidence="10">
    <location>
        <begin position="1"/>
        <end position="28"/>
    </location>
</feature>
<dbReference type="GO" id="GO:0016579">
    <property type="term" value="P:protein deubiquitination"/>
    <property type="evidence" value="ECO:0007669"/>
    <property type="project" value="InterPro"/>
</dbReference>
<dbReference type="PROSITE" id="PS00973">
    <property type="entry name" value="USP_2"/>
    <property type="match status" value="1"/>
</dbReference>
<feature type="domain" description="UBP-type" evidence="12">
    <location>
        <begin position="32"/>
        <end position="156"/>
    </location>
</feature>
<dbReference type="Gene3D" id="3.30.40.10">
    <property type="entry name" value="Zinc/RING finger domain, C3HC4 (zinc finger)"/>
    <property type="match status" value="1"/>
</dbReference>
<keyword evidence="13" id="KW-1185">Reference proteome</keyword>
<feature type="region of interest" description="Disordered" evidence="10">
    <location>
        <begin position="470"/>
        <end position="547"/>
    </location>
</feature>
<gene>
    <name evidence="14 15" type="primary">LOC115629804</name>
</gene>
<sequence length="1065" mass="117031">MVKKRQSDVRENGTSTDSCEEEMNSGVPPATTTCQHIKKAVDTTRLRRQLKSTGLLYECVQCQKLCKTADSAERDDFEYDNTLWLCLKCGTQLCGRSRNQHALNHYMTPHSDSHALTMNTRSFEIWCYDCDNEVSANTRKHLLEVVELVKRLAQKPPTNAAESSQAAGATCPSTQLPTINNIELKIKSTLEQIGSMMPMTSGPYDDSADGTRKPSLGIPLPPPPPPSGRITTSSGTVPGMAKRVNFIAAQTQSPELDRLPRVRGLTNLGNTCFFNAVMQCLAQTPFLLDVLKELAEPGEEFVLPGGVFNFKDQGDIELPMIKGTLSSWGSLTSALANALEELQSGGGVFTPSKLFDKLCNKCPQFTGGDQHDAHELLRQLLESVRSEDLKRYQRVILQNLGYKDQDISSVSEEMRQKCKIYGNQASDRILRPEQVFRGFLVSTLTCQDCYNVSSRHEYFLDMSLPVAVEKPQPPQRRKNSPEVSPTTANKLSSSSSGSNDANTTFPQPSFFLHKNDQDQAGLSKSQVKKEKERERKAKRAPKQQRCKTTQIETLKLVANSDVSATSVETASGAVSAGGGDGQTITETVSTDEFPVFNARSVSWGEGPREDTLSSSQTTSEHSDADVEDNLVEDNAATGTKHSTASGAVNASKFYTDNNGNTQHVSEKRDDTPENMDKDSLEEDENDSGIATSPAPTNGVASVNNNGVSTSGKIVNEKHNTLIHDNEKKQQEQKASAEAGTSQRQQGGEDIAVVTGQLDKLQLRDRAQSAGRSKRTRTQSYSDWSTTIAPRYQCEDGECSVQSCLNNFTAVELMTGQNKVGCENCTRLVNGSDSDAKTVNTNATKQLLISSPPAVLILHLKRFQLGPRCIFRKLTRAVSYPTLLDIAAFCGSKVKNLPNINRNQKKLLYALYGVVEHSGGMYGGHYTSYVKVRPKVTPDDKRWKFLPHGSKAELDQDDDQLKKLQELLVKQKARETRMNAVDDSDDFTNSSSNSSVSDEPPARRTDGTATDASTEGTGATGTEDEASNVQAPPGKWYYVSDSRVQEVNEDVALKAHAYILFYERIY</sequence>
<dbReference type="PANTHER" id="PTHR24006:SF781">
    <property type="entry name" value="LD34905P"/>
    <property type="match status" value="1"/>
</dbReference>
<dbReference type="GO" id="GO:0005634">
    <property type="term" value="C:nucleus"/>
    <property type="evidence" value="ECO:0007669"/>
    <property type="project" value="TreeGrafter"/>
</dbReference>
<dbReference type="EC" id="3.4.19.12" evidence="3"/>
<dbReference type="InterPro" id="IPR050164">
    <property type="entry name" value="Peptidase_C19"/>
</dbReference>
<feature type="region of interest" description="Disordered" evidence="10">
    <location>
        <begin position="201"/>
        <end position="227"/>
    </location>
</feature>
<dbReference type="InterPro" id="IPR013083">
    <property type="entry name" value="Znf_RING/FYVE/PHD"/>
</dbReference>
<dbReference type="FunFam" id="3.90.70.10:FF:000129">
    <property type="entry name" value="Ubiquitinyl hydrolase 1"/>
    <property type="match status" value="1"/>
</dbReference>
<evidence type="ECO:0000256" key="4">
    <source>
        <dbReference type="ARBA" id="ARBA00022670"/>
    </source>
</evidence>
<reference evidence="14 15" key="1">
    <citation type="submission" date="2025-04" db="UniProtKB">
        <authorList>
            <consortium name="RefSeq"/>
        </authorList>
    </citation>
    <scope>IDENTIFICATION</scope>
    <source>
        <strain evidence="14 15">11010-0011.00</strain>
        <tissue evidence="14 15">Whole body</tissue>
    </source>
</reference>
<evidence type="ECO:0000256" key="1">
    <source>
        <dbReference type="ARBA" id="ARBA00000707"/>
    </source>
</evidence>
<feature type="compositionally biased region" description="Basic residues" evidence="10">
    <location>
        <begin position="536"/>
        <end position="545"/>
    </location>
</feature>
<dbReference type="Proteomes" id="UP000504634">
    <property type="component" value="Unplaced"/>
</dbReference>
<feature type="compositionally biased region" description="Polar residues" evidence="10">
    <location>
        <begin position="481"/>
        <end position="491"/>
    </location>
</feature>
<dbReference type="GO" id="GO:0005829">
    <property type="term" value="C:cytosol"/>
    <property type="evidence" value="ECO:0007669"/>
    <property type="project" value="TreeGrafter"/>
</dbReference>
<dbReference type="CDD" id="cd02667">
    <property type="entry name" value="Peptidase_C19K"/>
    <property type="match status" value="1"/>
</dbReference>
<comment type="similarity">
    <text evidence="2">Belongs to the peptidase C19 family.</text>
</comment>
<feature type="compositionally biased region" description="Low complexity" evidence="10">
    <location>
        <begin position="986"/>
        <end position="997"/>
    </location>
</feature>
<comment type="catalytic activity">
    <reaction evidence="1">
        <text>Thiol-dependent hydrolysis of ester, thioester, amide, peptide and isopeptide bonds formed by the C-terminal Gly of ubiquitin (a 76-residue protein attached to proteins as an intracellular targeting signal).</text>
        <dbReference type="EC" id="3.4.19.12"/>
    </reaction>
</comment>
<evidence type="ECO:0000256" key="10">
    <source>
        <dbReference type="SAM" id="MobiDB-lite"/>
    </source>
</evidence>
<protein>
    <recommendedName>
        <fullName evidence="3">ubiquitinyl hydrolase 1</fullName>
        <ecNumber evidence="3">3.4.19.12</ecNumber>
    </recommendedName>
</protein>
<dbReference type="PROSITE" id="PS50271">
    <property type="entry name" value="ZF_UBP"/>
    <property type="match status" value="1"/>
</dbReference>
<evidence type="ECO:0000256" key="6">
    <source>
        <dbReference type="ARBA" id="ARBA00022771"/>
    </source>
</evidence>
<feature type="compositionally biased region" description="Basic and acidic residues" evidence="10">
    <location>
        <begin position="664"/>
        <end position="678"/>
    </location>
</feature>
<dbReference type="RefSeq" id="XP_030382227.1">
    <property type="nucleotide sequence ID" value="XM_030526367.1"/>
</dbReference>
<feature type="compositionally biased region" description="Low complexity" evidence="10">
    <location>
        <begin position="1006"/>
        <end position="1020"/>
    </location>
</feature>
<dbReference type="AlphaFoldDB" id="A0A6J2U0J7"/>
<accession>A0A6J2U0J7</accession>
<evidence type="ECO:0000256" key="5">
    <source>
        <dbReference type="ARBA" id="ARBA00022723"/>
    </source>
</evidence>
<evidence type="ECO:0000313" key="13">
    <source>
        <dbReference type="Proteomes" id="UP000504634"/>
    </source>
</evidence>
<feature type="region of interest" description="Disordered" evidence="10">
    <location>
        <begin position="571"/>
        <end position="625"/>
    </location>
</feature>
<dbReference type="OrthoDB" id="2020758at2759"/>
<keyword evidence="6 9" id="KW-0863">Zinc-finger</keyword>
<dbReference type="Gene3D" id="3.90.70.10">
    <property type="entry name" value="Cysteine proteinases"/>
    <property type="match status" value="2"/>
</dbReference>
<dbReference type="GeneID" id="115629804"/>
<dbReference type="SMART" id="SM00290">
    <property type="entry name" value="ZnF_UBP"/>
    <property type="match status" value="1"/>
</dbReference>
<evidence type="ECO:0000256" key="2">
    <source>
        <dbReference type="ARBA" id="ARBA00009085"/>
    </source>
</evidence>
<dbReference type="FunFam" id="3.30.40.10:FF:000147">
    <property type="entry name" value="Ubiquitin carboxyl-terminal hydrolase 16"/>
    <property type="match status" value="1"/>
</dbReference>
<keyword evidence="7 14" id="KW-0378">Hydrolase</keyword>
<dbReference type="InterPro" id="IPR001394">
    <property type="entry name" value="Peptidase_C19_UCH"/>
</dbReference>
<dbReference type="SUPFAM" id="SSF57850">
    <property type="entry name" value="RING/U-box"/>
    <property type="match status" value="1"/>
</dbReference>
<dbReference type="InterPro" id="IPR001607">
    <property type="entry name" value="Znf_UBP"/>
</dbReference>
<dbReference type="Pfam" id="PF00443">
    <property type="entry name" value="UCH"/>
    <property type="match status" value="1"/>
</dbReference>
<evidence type="ECO:0000259" key="11">
    <source>
        <dbReference type="PROSITE" id="PS50235"/>
    </source>
</evidence>
<evidence type="ECO:0000256" key="9">
    <source>
        <dbReference type="PROSITE-ProRule" id="PRU00502"/>
    </source>
</evidence>
<feature type="region of interest" description="Disordered" evidence="10">
    <location>
        <begin position="977"/>
        <end position="1033"/>
    </location>
</feature>
<proteinExistence type="inferred from homology"/>
<feature type="region of interest" description="Disordered" evidence="10">
    <location>
        <begin position="638"/>
        <end position="711"/>
    </location>
</feature>
<keyword evidence="5" id="KW-0479">Metal-binding</keyword>
<dbReference type="PROSITE" id="PS00972">
    <property type="entry name" value="USP_1"/>
    <property type="match status" value="1"/>
</dbReference>
<evidence type="ECO:0000313" key="14">
    <source>
        <dbReference type="RefSeq" id="XP_030382226.1"/>
    </source>
</evidence>
<dbReference type="InterPro" id="IPR018200">
    <property type="entry name" value="USP_CS"/>
</dbReference>
<dbReference type="CTD" id="31458"/>
<dbReference type="RefSeq" id="XP_030382226.1">
    <property type="nucleotide sequence ID" value="XM_030526366.1"/>
</dbReference>